<dbReference type="Proteomes" id="UP000053820">
    <property type="component" value="Unassembled WGS sequence"/>
</dbReference>
<reference evidence="1 2" key="1">
    <citation type="submission" date="2014-04" db="EMBL/GenBank/DDBJ databases">
        <title>Evolutionary Origins and Diversification of the Mycorrhizal Mutualists.</title>
        <authorList>
            <consortium name="DOE Joint Genome Institute"/>
            <consortium name="Mycorrhizal Genomics Consortium"/>
            <person name="Kohler A."/>
            <person name="Kuo A."/>
            <person name="Nagy L.G."/>
            <person name="Floudas D."/>
            <person name="Copeland A."/>
            <person name="Barry K.W."/>
            <person name="Cichocki N."/>
            <person name="Veneault-Fourrey C."/>
            <person name="LaButti K."/>
            <person name="Lindquist E.A."/>
            <person name="Lipzen A."/>
            <person name="Lundell T."/>
            <person name="Morin E."/>
            <person name="Murat C."/>
            <person name="Riley R."/>
            <person name="Ohm R."/>
            <person name="Sun H."/>
            <person name="Tunlid A."/>
            <person name="Henrissat B."/>
            <person name="Grigoriev I.V."/>
            <person name="Hibbett D.S."/>
            <person name="Martin F."/>
        </authorList>
    </citation>
    <scope>NUCLEOTIDE SEQUENCE [LARGE SCALE GENOMIC DNA]</scope>
    <source>
        <strain evidence="1 2">MD-312</strain>
    </source>
</reference>
<dbReference type="HOGENOM" id="CLU_1372370_0_0_1"/>
<evidence type="ECO:0000313" key="1">
    <source>
        <dbReference type="EMBL" id="KIJ60994.1"/>
    </source>
</evidence>
<dbReference type="AlphaFoldDB" id="A0A0C9V5X0"/>
<gene>
    <name evidence="1" type="ORF">HYDPIDRAFT_116499</name>
</gene>
<proteinExistence type="predicted"/>
<name>A0A0C9V5X0_9AGAM</name>
<dbReference type="EMBL" id="KN839866">
    <property type="protein sequence ID" value="KIJ60994.1"/>
    <property type="molecule type" value="Genomic_DNA"/>
</dbReference>
<accession>A0A0C9V5X0</accession>
<sequence length="199" mass="22449">MFQQQGSVERLFMIGYWQEVRRRLERMRLEENALLMGSPSPIIGPQNFGCDGRRTRLDITKQGAFANQCLSFNQPTVEQVIKSYQEPVEHDPKRQRITIICISPSMFSSGVHVKIEVVIKRGVVKVPQSSLVSSRQTSLDSRKTVVPTSPRILPDLSLSWRSHQVPGAPVVGWPTILGCRWGEENNLAKAVLWPLDCAI</sequence>
<organism evidence="1 2">
    <name type="scientific">Hydnomerulius pinastri MD-312</name>
    <dbReference type="NCBI Taxonomy" id="994086"/>
    <lineage>
        <taxon>Eukaryota</taxon>
        <taxon>Fungi</taxon>
        <taxon>Dikarya</taxon>
        <taxon>Basidiomycota</taxon>
        <taxon>Agaricomycotina</taxon>
        <taxon>Agaricomycetes</taxon>
        <taxon>Agaricomycetidae</taxon>
        <taxon>Boletales</taxon>
        <taxon>Boletales incertae sedis</taxon>
        <taxon>Leucogyrophana</taxon>
    </lineage>
</organism>
<protein>
    <submittedName>
        <fullName evidence="1">Uncharacterized protein</fullName>
    </submittedName>
</protein>
<evidence type="ECO:0000313" key="2">
    <source>
        <dbReference type="Proteomes" id="UP000053820"/>
    </source>
</evidence>
<keyword evidence="2" id="KW-1185">Reference proteome</keyword>